<accession>A0A150H5D8</accession>
<dbReference type="EMBL" id="LRAD01000058">
    <property type="protein sequence ID" value="KXZ57225.1"/>
    <property type="molecule type" value="Genomic_DNA"/>
</dbReference>
<evidence type="ECO:0000313" key="1">
    <source>
        <dbReference type="EMBL" id="KXZ57225.1"/>
    </source>
</evidence>
<reference evidence="1 2" key="1">
    <citation type="submission" date="2016-01" db="EMBL/GenBank/DDBJ databases">
        <title>Draft genome sequences of Microbacterium laevaniformans LCDC 91-0039 and the type strain of Microbacterium hominis LCDC 84-209.</title>
        <authorList>
            <person name="Bernier A.-M."/>
            <person name="Bernard K."/>
        </authorList>
    </citation>
    <scope>NUCLEOTIDE SEQUENCE [LARGE SCALE GENOMIC DNA]</scope>
    <source>
        <strain evidence="1 2">LCDC 91-0039</strain>
    </source>
</reference>
<protein>
    <submittedName>
        <fullName evidence="1">Uncharacterized protein</fullName>
    </submittedName>
</protein>
<name>A0A150H5D8_9MICO</name>
<dbReference type="AlphaFoldDB" id="A0A150H5D8"/>
<sequence length="226" mass="24708">MFVREVDMAAPVARWLERVGGSCVGHEVTVGYGVADLVAGLGDEARLRNRRRQARPVAKSIQLAVLDFCTSFRTLDDLREWAPRGLSSLRREAIDPLIDQGLLVLAGSRYRTRVRPKDPFDELIAVELKLRDARRGIAQATAYRTFADRSYLALPRERVRTEALGAARQAGVGLLAVGSNTVEILVDAPTQSTSTPARRRIASERVLEASMDSSRLGGSQAPSLAV</sequence>
<proteinExistence type="predicted"/>
<comment type="caution">
    <text evidence="1">The sequence shown here is derived from an EMBL/GenBank/DDBJ whole genome shotgun (WGS) entry which is preliminary data.</text>
</comment>
<gene>
    <name evidence="1" type="ORF">Mlaev_02872</name>
</gene>
<dbReference type="Proteomes" id="UP000075357">
    <property type="component" value="Unassembled WGS sequence"/>
</dbReference>
<evidence type="ECO:0000313" key="2">
    <source>
        <dbReference type="Proteomes" id="UP000075357"/>
    </source>
</evidence>
<organism evidence="1 2">
    <name type="scientific">Microbacterium laevaniformans</name>
    <dbReference type="NCBI Taxonomy" id="36807"/>
    <lineage>
        <taxon>Bacteria</taxon>
        <taxon>Bacillati</taxon>
        <taxon>Actinomycetota</taxon>
        <taxon>Actinomycetes</taxon>
        <taxon>Micrococcales</taxon>
        <taxon>Microbacteriaceae</taxon>
        <taxon>Microbacterium</taxon>
    </lineage>
</organism>
<dbReference type="PATRIC" id="fig|36807.3.peg.2925"/>
<keyword evidence="2" id="KW-1185">Reference proteome</keyword>